<organism evidence="14 15">
    <name type="scientific">Dongia soli</name>
    <dbReference type="NCBI Taxonomy" id="600628"/>
    <lineage>
        <taxon>Bacteria</taxon>
        <taxon>Pseudomonadati</taxon>
        <taxon>Pseudomonadota</taxon>
        <taxon>Alphaproteobacteria</taxon>
        <taxon>Rhodospirillales</taxon>
        <taxon>Dongiaceae</taxon>
        <taxon>Dongia</taxon>
    </lineage>
</organism>
<evidence type="ECO:0000256" key="10">
    <source>
        <dbReference type="ARBA" id="ARBA00022989"/>
    </source>
</evidence>
<feature type="transmembrane region" description="Helical" evidence="13">
    <location>
        <begin position="159"/>
        <end position="181"/>
    </location>
</feature>
<keyword evidence="7 12" id="KW-0997">Cell inner membrane</keyword>
<keyword evidence="15" id="KW-1185">Reference proteome</keyword>
<evidence type="ECO:0000256" key="5">
    <source>
        <dbReference type="ARBA" id="ARBA00022448"/>
    </source>
</evidence>
<feature type="transmembrane region" description="Helical" evidence="13">
    <location>
        <begin position="193"/>
        <end position="212"/>
    </location>
</feature>
<proteinExistence type="inferred from homology"/>
<comment type="function">
    <text evidence="1 12">Required for the export of heme to the periplasm for the biogenesis of c-type cytochromes.</text>
</comment>
<evidence type="ECO:0000256" key="2">
    <source>
        <dbReference type="ARBA" id="ARBA00004429"/>
    </source>
</evidence>
<keyword evidence="8 13" id="KW-0812">Transmembrane</keyword>
<evidence type="ECO:0000256" key="7">
    <source>
        <dbReference type="ARBA" id="ARBA00022519"/>
    </source>
</evidence>
<sequence>MTAAFALLLRDLRLGLRQSIDVAIVVLFFLAAGILFPFAVGPAPGTLSQIAGGVVLVMAALAALLSLDRLYQPDYEDGSLDGLILSPLSLEVVALMKALSHWLSTGLPLMVAAPLLALMLNLPAEAYLPMLAALGLATPILSLLGGLGAALTLGSRRGGVLLTFIILPLYVPVLIFAVAAIDAARLGFAGQQNFLFILAGLALATLALTPWATASALRQAVG</sequence>
<reference evidence="14 15" key="1">
    <citation type="journal article" date="2016" name="Antonie Van Leeuwenhoek">
        <title>Dongia soli sp. nov., isolated from soil from Dokdo, Korea.</title>
        <authorList>
            <person name="Kim D.U."/>
            <person name="Lee H."/>
            <person name="Kim H."/>
            <person name="Kim S.G."/>
            <person name="Ka J.O."/>
        </authorList>
    </citation>
    <scope>NUCLEOTIDE SEQUENCE [LARGE SCALE GENOMIC DNA]</scope>
    <source>
        <strain evidence="14 15">D78</strain>
    </source>
</reference>
<feature type="transmembrane region" description="Helical" evidence="13">
    <location>
        <begin position="102"/>
        <end position="120"/>
    </location>
</feature>
<dbReference type="PANTHER" id="PTHR30070">
    <property type="entry name" value="HEME EXPORTER PROTEIN B"/>
    <property type="match status" value="1"/>
</dbReference>
<evidence type="ECO:0000256" key="4">
    <source>
        <dbReference type="ARBA" id="ARBA00016452"/>
    </source>
</evidence>
<dbReference type="PIRSF" id="PIRSF002764">
    <property type="entry name" value="CcmB"/>
    <property type="match status" value="1"/>
</dbReference>
<evidence type="ECO:0000313" key="14">
    <source>
        <dbReference type="EMBL" id="MDY0881881.1"/>
    </source>
</evidence>
<evidence type="ECO:0000313" key="15">
    <source>
        <dbReference type="Proteomes" id="UP001279642"/>
    </source>
</evidence>
<feature type="transmembrane region" description="Helical" evidence="13">
    <location>
        <begin position="127"/>
        <end position="153"/>
    </location>
</feature>
<comment type="subcellular location">
    <subcellularLocation>
        <location evidence="2">Cell inner membrane</location>
        <topology evidence="2">Multi-pass membrane protein</topology>
    </subcellularLocation>
</comment>
<evidence type="ECO:0000256" key="13">
    <source>
        <dbReference type="SAM" id="Phobius"/>
    </source>
</evidence>
<gene>
    <name evidence="14" type="primary">ccmB</name>
    <name evidence="14" type="ORF">SMD27_03430</name>
</gene>
<dbReference type="RefSeq" id="WP_320506923.1">
    <property type="nucleotide sequence ID" value="NZ_JAXCLW010000001.1"/>
</dbReference>
<name>A0ABU5E6I9_9PROT</name>
<dbReference type="InterPro" id="IPR003544">
    <property type="entry name" value="Cyt_c_biogenesis_CcmB"/>
</dbReference>
<evidence type="ECO:0000256" key="12">
    <source>
        <dbReference type="PIRNR" id="PIRNR002764"/>
    </source>
</evidence>
<keyword evidence="11 12" id="KW-0472">Membrane</keyword>
<evidence type="ECO:0000256" key="1">
    <source>
        <dbReference type="ARBA" id="ARBA00002442"/>
    </source>
</evidence>
<dbReference type="PRINTS" id="PR01414">
    <property type="entry name" value="CCMBBIOGNSIS"/>
</dbReference>
<feature type="transmembrane region" description="Helical" evidence="13">
    <location>
        <begin position="20"/>
        <end position="40"/>
    </location>
</feature>
<feature type="transmembrane region" description="Helical" evidence="13">
    <location>
        <begin position="46"/>
        <end position="67"/>
    </location>
</feature>
<dbReference type="InterPro" id="IPR026031">
    <property type="entry name" value="Cyt_c_CcmB_bac"/>
</dbReference>
<dbReference type="Proteomes" id="UP001279642">
    <property type="component" value="Unassembled WGS sequence"/>
</dbReference>
<dbReference type="Pfam" id="PF03379">
    <property type="entry name" value="CcmB"/>
    <property type="match status" value="1"/>
</dbReference>
<evidence type="ECO:0000256" key="3">
    <source>
        <dbReference type="ARBA" id="ARBA00010544"/>
    </source>
</evidence>
<evidence type="ECO:0000256" key="6">
    <source>
        <dbReference type="ARBA" id="ARBA00022475"/>
    </source>
</evidence>
<keyword evidence="6 12" id="KW-1003">Cell membrane</keyword>
<evidence type="ECO:0000256" key="8">
    <source>
        <dbReference type="ARBA" id="ARBA00022692"/>
    </source>
</evidence>
<protein>
    <recommendedName>
        <fullName evidence="4 12">Heme exporter protein B</fullName>
    </recommendedName>
</protein>
<accession>A0ABU5E6I9</accession>
<evidence type="ECO:0000256" key="11">
    <source>
        <dbReference type="ARBA" id="ARBA00023136"/>
    </source>
</evidence>
<dbReference type="PANTHER" id="PTHR30070:SF1">
    <property type="entry name" value="CYTOCHROME C BIOGENESIS B-RELATED"/>
    <property type="match status" value="1"/>
</dbReference>
<comment type="caution">
    <text evidence="14">The sequence shown here is derived from an EMBL/GenBank/DDBJ whole genome shotgun (WGS) entry which is preliminary data.</text>
</comment>
<evidence type="ECO:0000256" key="9">
    <source>
        <dbReference type="ARBA" id="ARBA00022748"/>
    </source>
</evidence>
<dbReference type="NCBIfam" id="TIGR01190">
    <property type="entry name" value="ccmB"/>
    <property type="match status" value="1"/>
</dbReference>
<keyword evidence="5 12" id="KW-0813">Transport</keyword>
<keyword evidence="10 13" id="KW-1133">Transmembrane helix</keyword>
<dbReference type="EMBL" id="JAXCLW010000001">
    <property type="protein sequence ID" value="MDY0881881.1"/>
    <property type="molecule type" value="Genomic_DNA"/>
</dbReference>
<comment type="similarity">
    <text evidence="3 12">Belongs to the CcmB/CycW/HelB family.</text>
</comment>
<keyword evidence="9 12" id="KW-0201">Cytochrome c-type biogenesis</keyword>